<feature type="region of interest" description="Disordered" evidence="1">
    <location>
        <begin position="37"/>
        <end position="103"/>
    </location>
</feature>
<gene>
    <name evidence="2" type="ORF">CEXT_473261</name>
</gene>
<dbReference type="EMBL" id="BPLR01008825">
    <property type="protein sequence ID" value="GIY27511.1"/>
    <property type="molecule type" value="Genomic_DNA"/>
</dbReference>
<evidence type="ECO:0000313" key="2">
    <source>
        <dbReference type="EMBL" id="GIY27511.1"/>
    </source>
</evidence>
<keyword evidence="3" id="KW-1185">Reference proteome</keyword>
<comment type="caution">
    <text evidence="2">The sequence shown here is derived from an EMBL/GenBank/DDBJ whole genome shotgun (WGS) entry which is preliminary data.</text>
</comment>
<reference evidence="2 3" key="1">
    <citation type="submission" date="2021-06" db="EMBL/GenBank/DDBJ databases">
        <title>Caerostris extrusa draft genome.</title>
        <authorList>
            <person name="Kono N."/>
            <person name="Arakawa K."/>
        </authorList>
    </citation>
    <scope>NUCLEOTIDE SEQUENCE [LARGE SCALE GENOMIC DNA]</scope>
</reference>
<accession>A0AAV4S2V6</accession>
<protein>
    <submittedName>
        <fullName evidence="2">Uncharacterized protein</fullName>
    </submittedName>
</protein>
<name>A0AAV4S2V6_CAEEX</name>
<sequence length="173" mass="19565">MIDSSPERDDWPNFLNLLHPGESFRTRHAGITQLSGRTNFADPSNPFAAFSIPKRTGGGAGKEPASLCRTDTHPQITPRQKIERPPTPPHPSDKADEKDQFQSQTILDTQRRWSFGVGKKSFFWTEDFETQADDLWKGKAGNVKTRNALWIKELAERCFLKASSQLRLTLQIA</sequence>
<organism evidence="2 3">
    <name type="scientific">Caerostris extrusa</name>
    <name type="common">Bark spider</name>
    <name type="synonym">Caerostris bankana</name>
    <dbReference type="NCBI Taxonomy" id="172846"/>
    <lineage>
        <taxon>Eukaryota</taxon>
        <taxon>Metazoa</taxon>
        <taxon>Ecdysozoa</taxon>
        <taxon>Arthropoda</taxon>
        <taxon>Chelicerata</taxon>
        <taxon>Arachnida</taxon>
        <taxon>Araneae</taxon>
        <taxon>Araneomorphae</taxon>
        <taxon>Entelegynae</taxon>
        <taxon>Araneoidea</taxon>
        <taxon>Araneidae</taxon>
        <taxon>Caerostris</taxon>
    </lineage>
</organism>
<evidence type="ECO:0000256" key="1">
    <source>
        <dbReference type="SAM" id="MobiDB-lite"/>
    </source>
</evidence>
<proteinExistence type="predicted"/>
<feature type="compositionally biased region" description="Basic and acidic residues" evidence="1">
    <location>
        <begin position="91"/>
        <end position="100"/>
    </location>
</feature>
<evidence type="ECO:0000313" key="3">
    <source>
        <dbReference type="Proteomes" id="UP001054945"/>
    </source>
</evidence>
<dbReference type="AlphaFoldDB" id="A0AAV4S2V6"/>
<dbReference type="Proteomes" id="UP001054945">
    <property type="component" value="Unassembled WGS sequence"/>
</dbReference>